<dbReference type="Proteomes" id="UP000198816">
    <property type="component" value="Unassembled WGS sequence"/>
</dbReference>
<sequence length="359" mass="40075">MHPRRRFNPLLVALLLLFCAGCAGPLPGKAVEEATIYPSYGYRRGEQWAIPLRIWVHEPRTVTQTAFTGLAATAGSRPAPEIARFRDRLSDLVADDESREQVAFVFDQDPRQETFTLREADGTPKRSDLNGLILGELVLTAARAGEILKAQGSNHGWLQLHVVSAGHRGSARVRLIEPRGLSLISDIDDTIKVTDIPAGHAVVIENTFYRPFVAAPGMAERYRGLGDETAFHYVSGGPWQLYRPLAQFIAAAGYPEGSFHMKSVRKNLLTPGSWQDLARLAGGEATTEQKLGQISDIIGHFPQRGFILVGDSGEHDPEIYREIRERFPRQIEAVWIRDLVNDRERRPERLQGMQIIDVQ</sequence>
<dbReference type="GO" id="GO:0008195">
    <property type="term" value="F:phosphatidate phosphatase activity"/>
    <property type="evidence" value="ECO:0007669"/>
    <property type="project" value="InterPro"/>
</dbReference>
<dbReference type="AlphaFoldDB" id="A0A1H3DWR3"/>
<organism evidence="3 4">
    <name type="scientific">Thiocapsa roseopersicina</name>
    <dbReference type="NCBI Taxonomy" id="1058"/>
    <lineage>
        <taxon>Bacteria</taxon>
        <taxon>Pseudomonadati</taxon>
        <taxon>Pseudomonadota</taxon>
        <taxon>Gammaproteobacteria</taxon>
        <taxon>Chromatiales</taxon>
        <taxon>Chromatiaceae</taxon>
        <taxon>Thiocapsa</taxon>
    </lineage>
</organism>
<dbReference type="PANTHER" id="PTHR28208:SF3">
    <property type="entry name" value="PHOSPHATIDATE PHOSPHATASE APP1"/>
    <property type="match status" value="1"/>
</dbReference>
<feature type="signal peptide" evidence="1">
    <location>
        <begin position="1"/>
        <end position="23"/>
    </location>
</feature>
<reference evidence="4" key="1">
    <citation type="submission" date="2016-10" db="EMBL/GenBank/DDBJ databases">
        <authorList>
            <person name="Varghese N."/>
            <person name="Submissions S."/>
        </authorList>
    </citation>
    <scope>NUCLEOTIDE SEQUENCE [LARGE SCALE GENOMIC DNA]</scope>
    <source>
        <strain evidence="4">DSM 217</strain>
    </source>
</reference>
<evidence type="ECO:0000313" key="3">
    <source>
        <dbReference type="EMBL" id="SDX70777.1"/>
    </source>
</evidence>
<gene>
    <name evidence="3" type="ORF">SAMN05421783_1653</name>
</gene>
<keyword evidence="1" id="KW-0732">Signal</keyword>
<evidence type="ECO:0000259" key="2">
    <source>
        <dbReference type="Pfam" id="PF09949"/>
    </source>
</evidence>
<keyword evidence="4" id="KW-1185">Reference proteome</keyword>
<name>A0A1H3DWR3_THIRO</name>
<dbReference type="RefSeq" id="WP_093038659.1">
    <property type="nucleotide sequence ID" value="NZ_FNNZ01000065.1"/>
</dbReference>
<dbReference type="InterPro" id="IPR019236">
    <property type="entry name" value="APP1_cat"/>
</dbReference>
<dbReference type="Pfam" id="PF09949">
    <property type="entry name" value="APP1_cat"/>
    <property type="match status" value="1"/>
</dbReference>
<evidence type="ECO:0000313" key="4">
    <source>
        <dbReference type="Proteomes" id="UP000198816"/>
    </source>
</evidence>
<dbReference type="EMBL" id="FNNZ01000065">
    <property type="protein sequence ID" value="SDX70777.1"/>
    <property type="molecule type" value="Genomic_DNA"/>
</dbReference>
<feature type="domain" description="Phosphatidate phosphatase APP1 catalytic" evidence="2">
    <location>
        <begin position="182"/>
        <end position="338"/>
    </location>
</feature>
<feature type="chain" id="PRO_5011650438" evidence="1">
    <location>
        <begin position="24"/>
        <end position="359"/>
    </location>
</feature>
<dbReference type="PANTHER" id="PTHR28208">
    <property type="entry name" value="PHOSPHATIDATE PHOSPHATASE APP1"/>
    <property type="match status" value="1"/>
</dbReference>
<accession>A0A1H3DWR3</accession>
<dbReference type="OrthoDB" id="9789875at2"/>
<dbReference type="InterPro" id="IPR052935">
    <property type="entry name" value="Mg2+_PAP"/>
</dbReference>
<proteinExistence type="predicted"/>
<dbReference type="STRING" id="1058.SAMN05421783_1653"/>
<evidence type="ECO:0000256" key="1">
    <source>
        <dbReference type="SAM" id="SignalP"/>
    </source>
</evidence>
<protein>
    <submittedName>
        <fullName evidence="3">Uncharacterized conserved protein</fullName>
    </submittedName>
</protein>